<dbReference type="EMBL" id="KZ824822">
    <property type="protein sequence ID" value="RAH78775.1"/>
    <property type="molecule type" value="Genomic_DNA"/>
</dbReference>
<protein>
    <submittedName>
        <fullName evidence="2">Uncharacterized protein</fullName>
    </submittedName>
</protein>
<evidence type="ECO:0000313" key="3">
    <source>
        <dbReference type="Proteomes" id="UP000249497"/>
    </source>
</evidence>
<dbReference type="AlphaFoldDB" id="A0A8T8WSF1"/>
<keyword evidence="3" id="KW-1185">Reference proteome</keyword>
<proteinExistence type="predicted"/>
<sequence length="149" mass="17655">MKPQTCTILMGLMGPIRPDNSVVPQMRITPEDNPCPTRMEVRSEEGLDWLFVQYAPLVNAQMTISVREVHHAQDEQCFERPRRTWEVNCRIFRQAIMKWWWLYVMMGCCATPLELKYDDTRQFGDQNRDWGQTQFSQTQAEDYSSDRTI</sequence>
<dbReference type="Proteomes" id="UP000249497">
    <property type="component" value="Unassembled WGS sequence"/>
</dbReference>
<evidence type="ECO:0000256" key="1">
    <source>
        <dbReference type="SAM" id="MobiDB-lite"/>
    </source>
</evidence>
<dbReference type="GeneID" id="37177550"/>
<dbReference type="RefSeq" id="XP_025524669.1">
    <property type="nucleotide sequence ID" value="XM_025673858.1"/>
</dbReference>
<accession>A0A8T8WSF1</accession>
<name>A0A8T8WSF1_ASPJA</name>
<feature type="region of interest" description="Disordered" evidence="1">
    <location>
        <begin position="128"/>
        <end position="149"/>
    </location>
</feature>
<gene>
    <name evidence="2" type="ORF">BO86DRAFT_402454</name>
</gene>
<feature type="compositionally biased region" description="Polar residues" evidence="1">
    <location>
        <begin position="129"/>
        <end position="143"/>
    </location>
</feature>
<organism evidence="2 3">
    <name type="scientific">Aspergillus japonicus CBS 114.51</name>
    <dbReference type="NCBI Taxonomy" id="1448312"/>
    <lineage>
        <taxon>Eukaryota</taxon>
        <taxon>Fungi</taxon>
        <taxon>Dikarya</taxon>
        <taxon>Ascomycota</taxon>
        <taxon>Pezizomycotina</taxon>
        <taxon>Eurotiomycetes</taxon>
        <taxon>Eurotiomycetidae</taxon>
        <taxon>Eurotiales</taxon>
        <taxon>Aspergillaceae</taxon>
        <taxon>Aspergillus</taxon>
        <taxon>Aspergillus subgen. Circumdati</taxon>
    </lineage>
</organism>
<evidence type="ECO:0000313" key="2">
    <source>
        <dbReference type="EMBL" id="RAH78775.1"/>
    </source>
</evidence>
<reference evidence="2 3" key="1">
    <citation type="submission" date="2018-02" db="EMBL/GenBank/DDBJ databases">
        <title>The genomes of Aspergillus section Nigri reveals drivers in fungal speciation.</title>
        <authorList>
            <consortium name="DOE Joint Genome Institute"/>
            <person name="Vesth T.C."/>
            <person name="Nybo J."/>
            <person name="Theobald S."/>
            <person name="Brandl J."/>
            <person name="Frisvad J.C."/>
            <person name="Nielsen K.F."/>
            <person name="Lyhne E.K."/>
            <person name="Kogle M.E."/>
            <person name="Kuo A."/>
            <person name="Riley R."/>
            <person name="Clum A."/>
            <person name="Nolan M."/>
            <person name="Lipzen A."/>
            <person name="Salamov A."/>
            <person name="Henrissat B."/>
            <person name="Wiebenga A."/>
            <person name="De vries R.P."/>
            <person name="Grigoriev I.V."/>
            <person name="Mortensen U.H."/>
            <person name="Andersen M.R."/>
            <person name="Baker S.E."/>
        </authorList>
    </citation>
    <scope>NUCLEOTIDE SEQUENCE [LARGE SCALE GENOMIC DNA]</scope>
    <source>
        <strain evidence="2 3">CBS 114.51</strain>
    </source>
</reference>